<dbReference type="AlphaFoldDB" id="A0AAV1V480"/>
<evidence type="ECO:0000313" key="1">
    <source>
        <dbReference type="EMBL" id="CAK7941052.1"/>
    </source>
</evidence>
<dbReference type="Proteomes" id="UP001162060">
    <property type="component" value="Unassembled WGS sequence"/>
</dbReference>
<proteinExistence type="predicted"/>
<sequence>MDNDAATARQSDDDRLGHVVTELPSRAGYIAVAKGKTMDTTITSYEAVSFAAAD</sequence>
<protein>
    <submittedName>
        <fullName evidence="1">Uncharacterized protein</fullName>
    </submittedName>
</protein>
<gene>
    <name evidence="1" type="ORF">PM001_LOCUS26202</name>
</gene>
<evidence type="ECO:0000313" key="2">
    <source>
        <dbReference type="Proteomes" id="UP001162060"/>
    </source>
</evidence>
<reference evidence="1" key="1">
    <citation type="submission" date="2024-01" db="EMBL/GenBank/DDBJ databases">
        <authorList>
            <person name="Webb A."/>
        </authorList>
    </citation>
    <scope>NUCLEOTIDE SEQUENCE</scope>
    <source>
        <strain evidence="1">Pm1</strain>
    </source>
</reference>
<accession>A0AAV1V480</accession>
<organism evidence="1 2">
    <name type="scientific">Peronospora matthiolae</name>
    <dbReference type="NCBI Taxonomy" id="2874970"/>
    <lineage>
        <taxon>Eukaryota</taxon>
        <taxon>Sar</taxon>
        <taxon>Stramenopiles</taxon>
        <taxon>Oomycota</taxon>
        <taxon>Peronosporomycetes</taxon>
        <taxon>Peronosporales</taxon>
        <taxon>Peronosporaceae</taxon>
        <taxon>Peronospora</taxon>
    </lineage>
</organism>
<comment type="caution">
    <text evidence="1">The sequence shown here is derived from an EMBL/GenBank/DDBJ whole genome shotgun (WGS) entry which is preliminary data.</text>
</comment>
<dbReference type="EMBL" id="CAKLBY020000261">
    <property type="protein sequence ID" value="CAK7941052.1"/>
    <property type="molecule type" value="Genomic_DNA"/>
</dbReference>
<name>A0AAV1V480_9STRA</name>